<evidence type="ECO:0000259" key="14">
    <source>
        <dbReference type="Pfam" id="PF04757"/>
    </source>
</evidence>
<dbReference type="GO" id="GO:0005778">
    <property type="term" value="C:peroxisomal membrane"/>
    <property type="evidence" value="ECO:0007669"/>
    <property type="project" value="UniProtKB-SubCell"/>
</dbReference>
<dbReference type="Proteomes" id="UP000290289">
    <property type="component" value="Chromosome 12"/>
</dbReference>
<comment type="subcellular location">
    <subcellularLocation>
        <location evidence="1">Peroxisome membrane</location>
        <topology evidence="1">Multi-pass membrane protein</topology>
    </subcellularLocation>
</comment>
<dbReference type="GO" id="GO:0004842">
    <property type="term" value="F:ubiquitin-protein transferase activity"/>
    <property type="evidence" value="ECO:0007669"/>
    <property type="project" value="TreeGrafter"/>
</dbReference>
<evidence type="ECO:0000256" key="3">
    <source>
        <dbReference type="ARBA" id="ARBA00008704"/>
    </source>
</evidence>
<protein>
    <recommendedName>
        <fullName evidence="14">Pex N-terminal domain-containing protein</fullName>
    </recommendedName>
</protein>
<evidence type="ECO:0000256" key="7">
    <source>
        <dbReference type="ARBA" id="ARBA00022771"/>
    </source>
</evidence>
<comment type="similarity">
    <text evidence="3">Belongs to the pex2/pex10/pex12 family.</text>
</comment>
<comment type="pathway">
    <text evidence="2">Protein modification; protein ubiquitination.</text>
</comment>
<dbReference type="GO" id="GO:0006513">
    <property type="term" value="P:protein monoubiquitination"/>
    <property type="evidence" value="ECO:0007669"/>
    <property type="project" value="TreeGrafter"/>
</dbReference>
<reference evidence="15 16" key="1">
    <citation type="submission" date="2018-10" db="EMBL/GenBank/DDBJ databases">
        <title>A high-quality apple genome assembly.</title>
        <authorList>
            <person name="Hu J."/>
        </authorList>
    </citation>
    <scope>NUCLEOTIDE SEQUENCE [LARGE SCALE GENOMIC DNA]</scope>
    <source>
        <strain evidence="16">cv. HFTH1</strain>
        <tissue evidence="15">Young leaf</tissue>
    </source>
</reference>
<dbReference type="STRING" id="3750.A0A498IH49"/>
<feature type="compositionally biased region" description="Polar residues" evidence="13">
    <location>
        <begin position="59"/>
        <end position="68"/>
    </location>
</feature>
<keyword evidence="12" id="KW-0576">Peroxisome</keyword>
<feature type="compositionally biased region" description="Basic and acidic residues" evidence="13">
    <location>
        <begin position="48"/>
        <end position="58"/>
    </location>
</feature>
<sequence>MLVARATGEEKGPEGRWEQLQLGKGPTEGGRPSEGGVGSRRACGPRALETETERERDPSSTGFWTTRMSSSPCSCSSSKLIAYELQARFRNSDSSIDQWLLSSVLLSLCSGIDFVSWVLFVFSADASFSESLYGLRRRAVVLPYFKSKLHSIYNREREARVQASLWGHVDERFDDADTFDRGEDAVVSRGTSDMAVSVRTRLTKKIQKFIGACYPLLHAGCEGFSFAYQMLYLLDAPGFHSLGLHVLGIHVCRATGQELMDTSSRMSKTRIRECERLRGPPWLKAKAVKARHVVVTETPTMNEPELKQRNLFLQWKHLLDHIDSLQTRFKELHDRFYSERSSRRGWSPKF</sequence>
<evidence type="ECO:0000256" key="9">
    <source>
        <dbReference type="ARBA" id="ARBA00022927"/>
    </source>
</evidence>
<evidence type="ECO:0000256" key="1">
    <source>
        <dbReference type="ARBA" id="ARBA00004585"/>
    </source>
</evidence>
<dbReference type="PANTHER" id="PTHR12888">
    <property type="entry name" value="PEROXISOME ASSEMBLY PROTEIN 12 PEROXIN-12"/>
    <property type="match status" value="1"/>
</dbReference>
<evidence type="ECO:0000256" key="5">
    <source>
        <dbReference type="ARBA" id="ARBA00022692"/>
    </source>
</evidence>
<evidence type="ECO:0000256" key="4">
    <source>
        <dbReference type="ARBA" id="ARBA00022448"/>
    </source>
</evidence>
<proteinExistence type="inferred from homology"/>
<keyword evidence="6" id="KW-0479">Metal-binding</keyword>
<evidence type="ECO:0000256" key="12">
    <source>
        <dbReference type="ARBA" id="ARBA00023140"/>
    </source>
</evidence>
<feature type="compositionally biased region" description="Basic and acidic residues" evidence="13">
    <location>
        <begin position="7"/>
        <end position="17"/>
    </location>
</feature>
<dbReference type="PANTHER" id="PTHR12888:SF0">
    <property type="entry name" value="PEROXISOME ASSEMBLY PROTEIN 12"/>
    <property type="match status" value="1"/>
</dbReference>
<evidence type="ECO:0000256" key="11">
    <source>
        <dbReference type="ARBA" id="ARBA00023136"/>
    </source>
</evidence>
<dbReference type="GO" id="GO:0016558">
    <property type="term" value="P:protein import into peroxisome matrix"/>
    <property type="evidence" value="ECO:0007669"/>
    <property type="project" value="InterPro"/>
</dbReference>
<keyword evidence="8" id="KW-0862">Zinc</keyword>
<keyword evidence="11" id="KW-0472">Membrane</keyword>
<feature type="region of interest" description="Disordered" evidence="13">
    <location>
        <begin position="1"/>
        <end position="71"/>
    </location>
</feature>
<keyword evidence="9" id="KW-0653">Protein transport</keyword>
<comment type="caution">
    <text evidence="15">The sequence shown here is derived from an EMBL/GenBank/DDBJ whole genome shotgun (WGS) entry which is preliminary data.</text>
</comment>
<organism evidence="15 16">
    <name type="scientific">Malus domestica</name>
    <name type="common">Apple</name>
    <name type="synonym">Pyrus malus</name>
    <dbReference type="NCBI Taxonomy" id="3750"/>
    <lineage>
        <taxon>Eukaryota</taxon>
        <taxon>Viridiplantae</taxon>
        <taxon>Streptophyta</taxon>
        <taxon>Embryophyta</taxon>
        <taxon>Tracheophyta</taxon>
        <taxon>Spermatophyta</taxon>
        <taxon>Magnoliopsida</taxon>
        <taxon>eudicotyledons</taxon>
        <taxon>Gunneridae</taxon>
        <taxon>Pentapetalae</taxon>
        <taxon>rosids</taxon>
        <taxon>fabids</taxon>
        <taxon>Rosales</taxon>
        <taxon>Rosaceae</taxon>
        <taxon>Amygdaloideae</taxon>
        <taxon>Maleae</taxon>
        <taxon>Malus</taxon>
    </lineage>
</organism>
<gene>
    <name evidence="15" type="ORF">DVH24_036841</name>
</gene>
<keyword evidence="7" id="KW-0863">Zinc-finger</keyword>
<evidence type="ECO:0000256" key="13">
    <source>
        <dbReference type="SAM" id="MobiDB-lite"/>
    </source>
</evidence>
<dbReference type="InterPro" id="IPR006845">
    <property type="entry name" value="Pex_N"/>
</dbReference>
<evidence type="ECO:0000313" key="16">
    <source>
        <dbReference type="Proteomes" id="UP000290289"/>
    </source>
</evidence>
<evidence type="ECO:0000256" key="10">
    <source>
        <dbReference type="ARBA" id="ARBA00022989"/>
    </source>
</evidence>
<accession>A0A498IH49</accession>
<dbReference type="AlphaFoldDB" id="A0A498IH49"/>
<keyword evidence="4" id="KW-0813">Transport</keyword>
<feature type="compositionally biased region" description="Gly residues" evidence="13">
    <location>
        <begin position="26"/>
        <end position="38"/>
    </location>
</feature>
<dbReference type="Pfam" id="PF04757">
    <property type="entry name" value="Pex2_Pex12"/>
    <property type="match status" value="1"/>
</dbReference>
<name>A0A498IH49_MALDO</name>
<keyword evidence="10" id="KW-1133">Transmembrane helix</keyword>
<keyword evidence="16" id="KW-1185">Reference proteome</keyword>
<keyword evidence="5" id="KW-0812">Transmembrane</keyword>
<evidence type="ECO:0000313" key="15">
    <source>
        <dbReference type="EMBL" id="RXH82500.1"/>
    </source>
</evidence>
<evidence type="ECO:0000256" key="8">
    <source>
        <dbReference type="ARBA" id="ARBA00022833"/>
    </source>
</evidence>
<dbReference type="GO" id="GO:0008270">
    <property type="term" value="F:zinc ion binding"/>
    <property type="evidence" value="ECO:0007669"/>
    <property type="project" value="UniProtKB-KW"/>
</dbReference>
<evidence type="ECO:0000256" key="2">
    <source>
        <dbReference type="ARBA" id="ARBA00004906"/>
    </source>
</evidence>
<evidence type="ECO:0000256" key="6">
    <source>
        <dbReference type="ARBA" id="ARBA00022723"/>
    </source>
</evidence>
<dbReference type="InterPro" id="IPR017375">
    <property type="entry name" value="PEX12"/>
</dbReference>
<dbReference type="GO" id="GO:1990429">
    <property type="term" value="C:peroxisomal importomer complex"/>
    <property type="evidence" value="ECO:0007669"/>
    <property type="project" value="TreeGrafter"/>
</dbReference>
<feature type="domain" description="Pex N-terminal" evidence="14">
    <location>
        <begin position="113"/>
        <end position="263"/>
    </location>
</feature>
<dbReference type="EMBL" id="RDQH01000338">
    <property type="protein sequence ID" value="RXH82500.1"/>
    <property type="molecule type" value="Genomic_DNA"/>
</dbReference>